<dbReference type="AlphaFoldDB" id="A0A9W6ZV42"/>
<feature type="region of interest" description="Disordered" evidence="2">
    <location>
        <begin position="230"/>
        <end position="272"/>
    </location>
</feature>
<accession>A0A9W6ZV42</accession>
<keyword evidence="1" id="KW-0175">Coiled coil</keyword>
<name>A0A9W6ZV42_9STRA</name>
<gene>
    <name evidence="3" type="ORF">TL16_g02993</name>
</gene>
<organism evidence="3 4">
    <name type="scientific">Triparma laevis f. inornata</name>
    <dbReference type="NCBI Taxonomy" id="1714386"/>
    <lineage>
        <taxon>Eukaryota</taxon>
        <taxon>Sar</taxon>
        <taxon>Stramenopiles</taxon>
        <taxon>Ochrophyta</taxon>
        <taxon>Bolidophyceae</taxon>
        <taxon>Parmales</taxon>
        <taxon>Triparmaceae</taxon>
        <taxon>Triparma</taxon>
    </lineage>
</organism>
<reference evidence="4" key="1">
    <citation type="journal article" date="2023" name="Commun. Biol.">
        <title>Genome analysis of Parmales, the sister group of diatoms, reveals the evolutionary specialization of diatoms from phago-mixotrophs to photoautotrophs.</title>
        <authorList>
            <person name="Ban H."/>
            <person name="Sato S."/>
            <person name="Yoshikawa S."/>
            <person name="Yamada K."/>
            <person name="Nakamura Y."/>
            <person name="Ichinomiya M."/>
            <person name="Sato N."/>
            <person name="Blanc-Mathieu R."/>
            <person name="Endo H."/>
            <person name="Kuwata A."/>
            <person name="Ogata H."/>
        </authorList>
    </citation>
    <scope>NUCLEOTIDE SEQUENCE [LARGE SCALE GENOMIC DNA]</scope>
</reference>
<feature type="coiled-coil region" evidence="1">
    <location>
        <begin position="5"/>
        <end position="70"/>
    </location>
</feature>
<evidence type="ECO:0000256" key="1">
    <source>
        <dbReference type="SAM" id="Coils"/>
    </source>
</evidence>
<feature type="compositionally biased region" description="Acidic residues" evidence="2">
    <location>
        <begin position="230"/>
        <end position="244"/>
    </location>
</feature>
<proteinExistence type="predicted"/>
<dbReference type="Proteomes" id="UP001162640">
    <property type="component" value="Unassembled WGS sequence"/>
</dbReference>
<comment type="caution">
    <text evidence="3">The sequence shown here is derived from an EMBL/GenBank/DDBJ whole genome shotgun (WGS) entry which is preliminary data.</text>
</comment>
<evidence type="ECO:0000313" key="3">
    <source>
        <dbReference type="EMBL" id="GMH60186.1"/>
    </source>
</evidence>
<feature type="compositionally biased region" description="Basic residues" evidence="2">
    <location>
        <begin position="263"/>
        <end position="272"/>
    </location>
</feature>
<evidence type="ECO:0000313" key="4">
    <source>
        <dbReference type="Proteomes" id="UP001162640"/>
    </source>
</evidence>
<evidence type="ECO:0000256" key="2">
    <source>
        <dbReference type="SAM" id="MobiDB-lite"/>
    </source>
</evidence>
<sequence>MQAALAMLKEQAASLKARDDELKEKDAALKVHEAYRANADAARKKSSLVIDDLNQEKEDLKKKLKKTGAANADTFADSSLAVNGKHGPNHSMIYDRTTKTIRLEIHEDPDKVLESIIEDRAAARDKLDQQVLKEKTDDNETIVHWTIEEQNKSTSTSLLLKLKVERATAAEIRIAVASIEEEDLDTTCLQVPPLATAKSFRLLLNGGSITLKPLPLGRTSFNLTAQADLREEENFDDDDDDNENETFSGRKKRKTMGSTIKLASKKVRRSEE</sequence>
<protein>
    <submittedName>
        <fullName evidence="3">Uncharacterized protein</fullName>
    </submittedName>
</protein>
<dbReference type="EMBL" id="BLQM01000076">
    <property type="protein sequence ID" value="GMH60186.1"/>
    <property type="molecule type" value="Genomic_DNA"/>
</dbReference>